<dbReference type="PANTHER" id="PTHR45791">
    <property type="entry name" value="CALCIUM AND INTEGRIN BINDING FAMILY MEMBER 2"/>
    <property type="match status" value="1"/>
</dbReference>
<gene>
    <name evidence="6" type="ORF">B7P43_G02329</name>
</gene>
<feature type="domain" description="EF-hand" evidence="5">
    <location>
        <begin position="41"/>
        <end position="76"/>
    </location>
</feature>
<evidence type="ECO:0000256" key="4">
    <source>
        <dbReference type="ARBA" id="ARBA00022842"/>
    </source>
</evidence>
<dbReference type="InParanoid" id="A0A2J7PT26"/>
<reference evidence="6 7" key="1">
    <citation type="submission" date="2017-12" db="EMBL/GenBank/DDBJ databases">
        <title>Hemimetabolous genomes reveal molecular basis of termite eusociality.</title>
        <authorList>
            <person name="Harrison M.C."/>
            <person name="Jongepier E."/>
            <person name="Robertson H.M."/>
            <person name="Arning N."/>
            <person name="Bitard-Feildel T."/>
            <person name="Chao H."/>
            <person name="Childers C.P."/>
            <person name="Dinh H."/>
            <person name="Doddapaneni H."/>
            <person name="Dugan S."/>
            <person name="Gowin J."/>
            <person name="Greiner C."/>
            <person name="Han Y."/>
            <person name="Hu H."/>
            <person name="Hughes D.S.T."/>
            <person name="Huylmans A.-K."/>
            <person name="Kemena C."/>
            <person name="Kremer L.P.M."/>
            <person name="Lee S.L."/>
            <person name="Lopez-Ezquerra A."/>
            <person name="Mallet L."/>
            <person name="Monroy-Kuhn J.M."/>
            <person name="Moser A."/>
            <person name="Murali S.C."/>
            <person name="Muzny D.M."/>
            <person name="Otani S."/>
            <person name="Piulachs M.-D."/>
            <person name="Poelchau M."/>
            <person name="Qu J."/>
            <person name="Schaub F."/>
            <person name="Wada-Katsumata A."/>
            <person name="Worley K.C."/>
            <person name="Xie Q."/>
            <person name="Ylla G."/>
            <person name="Poulsen M."/>
            <person name="Gibbs R.A."/>
            <person name="Schal C."/>
            <person name="Richards S."/>
            <person name="Belles X."/>
            <person name="Korb J."/>
            <person name="Bornberg-Bauer E."/>
        </authorList>
    </citation>
    <scope>NUCLEOTIDE SEQUENCE [LARGE SCALE GENOMIC DNA]</scope>
    <source>
        <tissue evidence="6">Whole body</tissue>
    </source>
</reference>
<dbReference type="OrthoDB" id="114727at2759"/>
<dbReference type="EMBL" id="NEVH01021921">
    <property type="protein sequence ID" value="PNF19493.1"/>
    <property type="molecule type" value="Genomic_DNA"/>
</dbReference>
<organism evidence="6 7">
    <name type="scientific">Cryptotermes secundus</name>
    <dbReference type="NCBI Taxonomy" id="105785"/>
    <lineage>
        <taxon>Eukaryota</taxon>
        <taxon>Metazoa</taxon>
        <taxon>Ecdysozoa</taxon>
        <taxon>Arthropoda</taxon>
        <taxon>Hexapoda</taxon>
        <taxon>Insecta</taxon>
        <taxon>Pterygota</taxon>
        <taxon>Neoptera</taxon>
        <taxon>Polyneoptera</taxon>
        <taxon>Dictyoptera</taxon>
        <taxon>Blattodea</taxon>
        <taxon>Blattoidea</taxon>
        <taxon>Termitoidae</taxon>
        <taxon>Kalotermitidae</taxon>
        <taxon>Cryptotermitinae</taxon>
        <taxon>Cryptotermes</taxon>
    </lineage>
</organism>
<name>A0A2J7PT26_9NEOP</name>
<evidence type="ECO:0000256" key="1">
    <source>
        <dbReference type="ARBA" id="ARBA00022723"/>
    </source>
</evidence>
<keyword evidence="3" id="KW-0106">Calcium</keyword>
<protein>
    <recommendedName>
        <fullName evidence="5">EF-hand domain-containing protein</fullName>
    </recommendedName>
</protein>
<dbReference type="InterPro" id="IPR018247">
    <property type="entry name" value="EF_Hand_1_Ca_BS"/>
</dbReference>
<evidence type="ECO:0000256" key="2">
    <source>
        <dbReference type="ARBA" id="ARBA00022737"/>
    </source>
</evidence>
<feature type="non-terminal residue" evidence="6">
    <location>
        <position position="1"/>
    </location>
</feature>
<dbReference type="Pfam" id="PF13499">
    <property type="entry name" value="EF-hand_7"/>
    <property type="match status" value="1"/>
</dbReference>
<keyword evidence="1" id="KW-0479">Metal-binding</keyword>
<dbReference type="SMART" id="SM00054">
    <property type="entry name" value="EFh"/>
    <property type="match status" value="2"/>
</dbReference>
<dbReference type="Gene3D" id="1.10.238.10">
    <property type="entry name" value="EF-hand"/>
    <property type="match status" value="2"/>
</dbReference>
<evidence type="ECO:0000259" key="5">
    <source>
        <dbReference type="PROSITE" id="PS50222"/>
    </source>
</evidence>
<dbReference type="PROSITE" id="PS50222">
    <property type="entry name" value="EF_HAND_2"/>
    <property type="match status" value="2"/>
</dbReference>
<feature type="domain" description="EF-hand" evidence="5">
    <location>
        <begin position="83"/>
        <end position="118"/>
    </location>
</feature>
<dbReference type="STRING" id="105785.A0A2J7PT26"/>
<keyword evidence="2" id="KW-0677">Repeat</keyword>
<sequence length="126" mass="14714">VNPFVDRLYDVFFPKRDQNGEIYFSFEDMLDICSALSPQCPDKVKAMWAFKIFDFNNDNYIGEDDLLIIIDRLTLKKQLSYSEKKKIIEIILKEVDLGKSGDISSREFVHAITKMPDFTTCFQLKV</sequence>
<dbReference type="GO" id="GO:0000287">
    <property type="term" value="F:magnesium ion binding"/>
    <property type="evidence" value="ECO:0007669"/>
    <property type="project" value="TreeGrafter"/>
</dbReference>
<proteinExistence type="predicted"/>
<dbReference type="PROSITE" id="PS00018">
    <property type="entry name" value="EF_HAND_1"/>
    <property type="match status" value="1"/>
</dbReference>
<keyword evidence="7" id="KW-1185">Reference proteome</keyword>
<dbReference type="AlphaFoldDB" id="A0A2J7PT26"/>
<dbReference type="PANTHER" id="PTHR45791:SF9">
    <property type="entry name" value="FREQUENIN-1-LIKE PROTEIN"/>
    <property type="match status" value="1"/>
</dbReference>
<dbReference type="InterPro" id="IPR011992">
    <property type="entry name" value="EF-hand-dom_pair"/>
</dbReference>
<evidence type="ECO:0000256" key="3">
    <source>
        <dbReference type="ARBA" id="ARBA00022837"/>
    </source>
</evidence>
<accession>A0A2J7PT26</accession>
<dbReference type="SUPFAM" id="SSF47473">
    <property type="entry name" value="EF-hand"/>
    <property type="match status" value="1"/>
</dbReference>
<keyword evidence="4" id="KW-0460">Magnesium</keyword>
<dbReference type="InterPro" id="IPR051433">
    <property type="entry name" value="CIBP"/>
</dbReference>
<comment type="caution">
    <text evidence="6">The sequence shown here is derived from an EMBL/GenBank/DDBJ whole genome shotgun (WGS) entry which is preliminary data.</text>
</comment>
<dbReference type="Proteomes" id="UP000235965">
    <property type="component" value="Unassembled WGS sequence"/>
</dbReference>
<evidence type="ECO:0000313" key="6">
    <source>
        <dbReference type="EMBL" id="PNF19493.1"/>
    </source>
</evidence>
<dbReference type="InterPro" id="IPR002048">
    <property type="entry name" value="EF_hand_dom"/>
</dbReference>
<dbReference type="GO" id="GO:0005509">
    <property type="term" value="F:calcium ion binding"/>
    <property type="evidence" value="ECO:0007669"/>
    <property type="project" value="InterPro"/>
</dbReference>
<evidence type="ECO:0000313" key="7">
    <source>
        <dbReference type="Proteomes" id="UP000235965"/>
    </source>
</evidence>